<sequence>MDDKKKLPEFIKTRIFKHIKYPKALIVTCKDWHEIAKNSDAKAEWIIQNYTREHALFHAVRLGPLFLDEPTAKAIITKGAILSRYFIQRLLNSFGKYDQKLMEQKIAHNVKQIDTEQIKSLQKKARTPWATEWALPDVRIVIERLLELINIGFQLNYSIISKIFYLFEDRLEYIGEVLVESFIFIKQDNRENFLDNCLIETLKSENCSNKPQVWNFLYALMQNPEVTFIKAFNHYLSKNKNSMIDSESKQLILPSKFYIWALRKFGTSAKITKLCFEEILKTRISLDRQLQQDTTIVDIPTGINQHVFQAICNIFKFYCNAENFYLPSHLDILSQCAIVEILAPLFKHYLPDLFDMDVSFELPMQIINDIDNFDDYSILPKATTKRKRKKCMLKEWDQSLYKIFEKN</sequence>
<comment type="caution">
    <text evidence="1">The sequence shown here is derived from an EMBL/GenBank/DDBJ whole genome shotgun (WGS) entry which is preliminary data.</text>
</comment>
<organism evidence="1 2">
    <name type="scientific">Cetraspora pellucida</name>
    <dbReference type="NCBI Taxonomy" id="1433469"/>
    <lineage>
        <taxon>Eukaryota</taxon>
        <taxon>Fungi</taxon>
        <taxon>Fungi incertae sedis</taxon>
        <taxon>Mucoromycota</taxon>
        <taxon>Glomeromycotina</taxon>
        <taxon>Glomeromycetes</taxon>
        <taxon>Diversisporales</taxon>
        <taxon>Gigasporaceae</taxon>
        <taxon>Cetraspora</taxon>
    </lineage>
</organism>
<proteinExistence type="predicted"/>
<keyword evidence="2" id="KW-1185">Reference proteome</keyword>
<dbReference type="Proteomes" id="UP000789366">
    <property type="component" value="Unassembled WGS sequence"/>
</dbReference>
<evidence type="ECO:0000313" key="2">
    <source>
        <dbReference type="Proteomes" id="UP000789366"/>
    </source>
</evidence>
<dbReference type="EMBL" id="CAJVPW010015676">
    <property type="protein sequence ID" value="CAG8663932.1"/>
    <property type="molecule type" value="Genomic_DNA"/>
</dbReference>
<feature type="non-terminal residue" evidence="1">
    <location>
        <position position="407"/>
    </location>
</feature>
<accession>A0ACA9NM15</accession>
<reference evidence="1" key="1">
    <citation type="submission" date="2021-06" db="EMBL/GenBank/DDBJ databases">
        <authorList>
            <person name="Kallberg Y."/>
            <person name="Tangrot J."/>
            <person name="Rosling A."/>
        </authorList>
    </citation>
    <scope>NUCLEOTIDE SEQUENCE</scope>
    <source>
        <strain evidence="1">28 12/20/2015</strain>
    </source>
</reference>
<name>A0ACA9NM15_9GLOM</name>
<evidence type="ECO:0000313" key="1">
    <source>
        <dbReference type="EMBL" id="CAG8663932.1"/>
    </source>
</evidence>
<gene>
    <name evidence="1" type="ORF">SPELUC_LOCUS9381</name>
</gene>
<protein>
    <submittedName>
        <fullName evidence="1">16985_t:CDS:1</fullName>
    </submittedName>
</protein>